<reference evidence="2 3" key="1">
    <citation type="submission" date="2024-07" db="EMBL/GenBank/DDBJ databases">
        <title>Section-level genome sequencing and comparative genomics of Aspergillus sections Usti and Cavernicolus.</title>
        <authorList>
            <consortium name="Lawrence Berkeley National Laboratory"/>
            <person name="Nybo J.L."/>
            <person name="Vesth T.C."/>
            <person name="Theobald S."/>
            <person name="Frisvad J.C."/>
            <person name="Larsen T.O."/>
            <person name="Kjaerboelling I."/>
            <person name="Rothschild-Mancinelli K."/>
            <person name="Lyhne E.K."/>
            <person name="Kogle M.E."/>
            <person name="Barry K."/>
            <person name="Clum A."/>
            <person name="Na H."/>
            <person name="Ledsgaard L."/>
            <person name="Lin J."/>
            <person name="Lipzen A."/>
            <person name="Kuo A."/>
            <person name="Riley R."/>
            <person name="Mondo S."/>
            <person name="Labutti K."/>
            <person name="Haridas S."/>
            <person name="Pangalinan J."/>
            <person name="Salamov A.A."/>
            <person name="Simmons B.A."/>
            <person name="Magnuson J.K."/>
            <person name="Chen J."/>
            <person name="Drula E."/>
            <person name="Henrissat B."/>
            <person name="Wiebenga A."/>
            <person name="Lubbers R.J."/>
            <person name="Gomes A.C."/>
            <person name="Makela M.R."/>
            <person name="Stajich J."/>
            <person name="Grigoriev I.V."/>
            <person name="Mortensen U.H."/>
            <person name="De Vries R.P."/>
            <person name="Baker S.E."/>
            <person name="Andersen M.R."/>
        </authorList>
    </citation>
    <scope>NUCLEOTIDE SEQUENCE [LARGE SCALE GENOMIC DNA]</scope>
    <source>
        <strain evidence="2 3">CBS 588.65</strain>
    </source>
</reference>
<protein>
    <submittedName>
        <fullName evidence="2">Uncharacterized protein</fullName>
    </submittedName>
</protein>
<dbReference type="Gene3D" id="2.40.160.200">
    <property type="entry name" value="LURP1-related"/>
    <property type="match status" value="1"/>
</dbReference>
<dbReference type="InterPro" id="IPR025659">
    <property type="entry name" value="Tubby-like_C"/>
</dbReference>
<proteinExistence type="inferred from homology"/>
<organism evidence="2 3">
    <name type="scientific">Aspergillus granulosus</name>
    <dbReference type="NCBI Taxonomy" id="176169"/>
    <lineage>
        <taxon>Eukaryota</taxon>
        <taxon>Fungi</taxon>
        <taxon>Dikarya</taxon>
        <taxon>Ascomycota</taxon>
        <taxon>Pezizomycotina</taxon>
        <taxon>Eurotiomycetes</taxon>
        <taxon>Eurotiomycetidae</taxon>
        <taxon>Eurotiales</taxon>
        <taxon>Aspergillaceae</taxon>
        <taxon>Aspergillus</taxon>
        <taxon>Aspergillus subgen. Nidulantes</taxon>
    </lineage>
</organism>
<accession>A0ABR4HNR5</accession>
<evidence type="ECO:0000313" key="3">
    <source>
        <dbReference type="Proteomes" id="UP001610334"/>
    </source>
</evidence>
<dbReference type="InterPro" id="IPR038595">
    <property type="entry name" value="LOR_sf"/>
</dbReference>
<keyword evidence="3" id="KW-1185">Reference proteome</keyword>
<evidence type="ECO:0000313" key="2">
    <source>
        <dbReference type="EMBL" id="KAL2817116.1"/>
    </source>
</evidence>
<dbReference type="InterPro" id="IPR007612">
    <property type="entry name" value="LOR"/>
</dbReference>
<comment type="similarity">
    <text evidence="1">Belongs to the LOR family.</text>
</comment>
<dbReference type="EMBL" id="JBFXLT010000019">
    <property type="protein sequence ID" value="KAL2817116.1"/>
    <property type="molecule type" value="Genomic_DNA"/>
</dbReference>
<name>A0ABR4HNR5_9EURO</name>
<comment type="caution">
    <text evidence="2">The sequence shown here is derived from an EMBL/GenBank/DDBJ whole genome shotgun (WGS) entry which is preliminary data.</text>
</comment>
<sequence>MAFFQQPSPIPPRWPIAIRSETIATAEPETVITVRNSPEPWHLLNYTITAQNGTTLFTVHGHPWGLAQRRVFRDAAGFSLFELRSRWYDSSILELKPPGALTASKPLLSAKCRVAVQSPRVVMRFRNACTPIESRPTQKYRHQPSLSRTGMPSSSHQEETVMEILALDVDNLVQVALVANQTVAVFDRVTDPGILAQGQKPPFRFRPMWTVRVARGVDLALIAVATVIIGQQVAGEGLADQR</sequence>
<gene>
    <name evidence="2" type="ORF">BJX63DRAFT_429836</name>
</gene>
<dbReference type="Pfam" id="PF04525">
    <property type="entry name" value="LOR"/>
    <property type="match status" value="1"/>
</dbReference>
<dbReference type="Proteomes" id="UP001610334">
    <property type="component" value="Unassembled WGS sequence"/>
</dbReference>
<evidence type="ECO:0000256" key="1">
    <source>
        <dbReference type="ARBA" id="ARBA00005437"/>
    </source>
</evidence>
<dbReference type="SUPFAM" id="SSF54518">
    <property type="entry name" value="Tubby C-terminal domain-like"/>
    <property type="match status" value="1"/>
</dbReference>